<evidence type="ECO:0000256" key="1">
    <source>
        <dbReference type="SAM" id="SignalP"/>
    </source>
</evidence>
<dbReference type="NCBIfam" id="NF038134">
    <property type="entry name" value="choice_anch_M"/>
    <property type="match status" value="1"/>
</dbReference>
<feature type="signal peptide" evidence="1">
    <location>
        <begin position="1"/>
        <end position="36"/>
    </location>
</feature>
<dbReference type="InterPro" id="IPR032109">
    <property type="entry name" value="Big_3_5"/>
</dbReference>
<evidence type="ECO:0000313" key="4">
    <source>
        <dbReference type="Proteomes" id="UP000664382"/>
    </source>
</evidence>
<dbReference type="InterPro" id="IPR013783">
    <property type="entry name" value="Ig-like_fold"/>
</dbReference>
<dbReference type="Gene3D" id="2.60.40.10">
    <property type="entry name" value="Immunoglobulins"/>
    <property type="match status" value="1"/>
</dbReference>
<dbReference type="InterPro" id="IPR022435">
    <property type="entry name" value="Surface-anchored_actinobac"/>
</dbReference>
<dbReference type="NCBIfam" id="TIGR03769">
    <property type="entry name" value="P_ac_wall_RPT"/>
    <property type="match status" value="1"/>
</dbReference>
<dbReference type="EMBL" id="JAGDYM010000016">
    <property type="protein sequence ID" value="MBO1902969.1"/>
    <property type="molecule type" value="Genomic_DNA"/>
</dbReference>
<sequence length="593" mass="61281">MALLSTRTRARSSAAAAVGVVGALVAGMFAAAPAQAEATDPYADRTVYVQNHADAFYITKDGSGEPRLVLHADDFGDLAPEAVVIHAKPSVAGRTAGAGVANLLGIAQGSTYYLLPQTSQPGQIFLGFGYNPVDYPSITVTHMITDFSGPGQLALWQSGDEGPEQWLNTGKDDWSFSSPANHEHLNWGFTATGLYTFEVTSTFTDGGTAKSAGPQRYTFYVGESLPQITAQPSISGEAKTNRPLTADPGTWSPAAEAFAYQWLADGVAVEGATGPEFVPGNAQIGTRISVAVAAIWQNAPEGRVVSAATEPVEESLPEIVTQPTISGTPKVDHTLTAESGTWDPQADGFAYQWLADGTPIAGATSHEFVPTAAEAGKRISVRVGASWASGHDDAAVSSETEPVAALAATSLTANAVRQVYGKTARLSVAVSPAAASGAVSARIGSRTVTGTLRNGRAVLTVPDTALKPGTRSIGLNYSGARGEFAAAAATARVTVAKASPRVRMTAKKSSVKRGTSASFTVRVSGSGVKPGGRVTVKLAGVSKSAKLRNGRATITIKTGKKARTGKKTVRASYAGDAYVARGTAKSIRISVKR</sequence>
<dbReference type="Gene3D" id="2.60.40.2700">
    <property type="match status" value="2"/>
</dbReference>
<protein>
    <submittedName>
        <fullName evidence="3">Choice-of-anchor M domain-containing protein</fullName>
    </submittedName>
</protein>
<proteinExistence type="predicted"/>
<feature type="domain" description="Bacterial Ig-like" evidence="2">
    <location>
        <begin position="504"/>
        <end position="591"/>
    </location>
</feature>
<keyword evidence="1" id="KW-0732">Signal</keyword>
<dbReference type="Proteomes" id="UP000664382">
    <property type="component" value="Unassembled WGS sequence"/>
</dbReference>
<accession>A0A939ML42</accession>
<dbReference type="RefSeq" id="WP_208098724.1">
    <property type="nucleotide sequence ID" value="NZ_JAGDYM010000016.1"/>
</dbReference>
<evidence type="ECO:0000313" key="3">
    <source>
        <dbReference type="EMBL" id="MBO1902969.1"/>
    </source>
</evidence>
<evidence type="ECO:0000259" key="2">
    <source>
        <dbReference type="Pfam" id="PF16640"/>
    </source>
</evidence>
<organism evidence="3 4">
    <name type="scientific">Leucobacter weissii</name>
    <dbReference type="NCBI Taxonomy" id="1983706"/>
    <lineage>
        <taxon>Bacteria</taxon>
        <taxon>Bacillati</taxon>
        <taxon>Actinomycetota</taxon>
        <taxon>Actinomycetes</taxon>
        <taxon>Micrococcales</taxon>
        <taxon>Microbacteriaceae</taxon>
        <taxon>Leucobacter</taxon>
    </lineage>
</organism>
<feature type="chain" id="PRO_5037027904" evidence="1">
    <location>
        <begin position="37"/>
        <end position="593"/>
    </location>
</feature>
<comment type="caution">
    <text evidence="3">The sequence shown here is derived from an EMBL/GenBank/DDBJ whole genome shotgun (WGS) entry which is preliminary data.</text>
</comment>
<dbReference type="GO" id="GO:0005975">
    <property type="term" value="P:carbohydrate metabolic process"/>
    <property type="evidence" value="ECO:0007669"/>
    <property type="project" value="UniProtKB-ARBA"/>
</dbReference>
<dbReference type="Pfam" id="PF16640">
    <property type="entry name" value="Big_3_5"/>
    <property type="match status" value="1"/>
</dbReference>
<reference evidence="3" key="1">
    <citation type="submission" date="2021-03" db="EMBL/GenBank/DDBJ databases">
        <title>Leucobacter chromiisoli sp. nov., isolated from chromium-containing soil of chemical plant.</title>
        <authorList>
            <person name="Xu Z."/>
        </authorList>
    </citation>
    <scope>NUCLEOTIDE SEQUENCE</scope>
    <source>
        <strain evidence="3">S27</strain>
    </source>
</reference>
<name>A0A939ML42_9MICO</name>
<dbReference type="AlphaFoldDB" id="A0A939ML42"/>
<keyword evidence="4" id="KW-1185">Reference proteome</keyword>
<gene>
    <name evidence="3" type="ORF">J4H92_13555</name>
</gene>